<sequence length="273" mass="30466">MTHSVPRIQRQYYRNGPPHRGGADVSFADLLKIFGFNSIHIGRWVTADELQLAANLFFDAFCDLQQLLQVPPEVISLNGSLALTFGIGGQPGVCAHYQPQGRILALAKNAGGGSLAHEWFHAFDHYIASKMFGHSATRNQFSSRCWLQHKTIIPHYFNSLLDAAYKKLFLSADDNSSSDFFNHCRTLDAAQNRLYLAMPEEMAARAFEKVLQMQSLKNSFLVAGTLKSKAAEMGVYPDDALSTELAGLWLQYFRLLGQGLQYKTRSKNTLVDG</sequence>
<name>A0A1H6LLH1_9GAMM</name>
<gene>
    <name evidence="2" type="ORF">SAMN05660691_02014</name>
</gene>
<dbReference type="Pfam" id="PF18796">
    <property type="entry name" value="LPD1"/>
    <property type="match status" value="1"/>
</dbReference>
<dbReference type="AlphaFoldDB" id="A0A1H6LLH1"/>
<evidence type="ECO:0000313" key="2">
    <source>
        <dbReference type="EMBL" id="SEH89406.1"/>
    </source>
</evidence>
<evidence type="ECO:0000259" key="1">
    <source>
        <dbReference type="Pfam" id="PF18796"/>
    </source>
</evidence>
<keyword evidence="3" id="KW-1185">Reference proteome</keyword>
<proteinExistence type="predicted"/>
<dbReference type="NCBIfam" id="NF041907">
    <property type="entry name" value="CLCA_X"/>
    <property type="match status" value="1"/>
</dbReference>
<dbReference type="STRING" id="173990.SAMN05660691_02014"/>
<protein>
    <recommendedName>
        <fullName evidence="1">Large polyvalent protein-associated domain-containing protein</fullName>
    </recommendedName>
</protein>
<dbReference type="OrthoDB" id="343736at2"/>
<organism evidence="2 3">
    <name type="scientific">Rheinheimera pacifica</name>
    <dbReference type="NCBI Taxonomy" id="173990"/>
    <lineage>
        <taxon>Bacteria</taxon>
        <taxon>Pseudomonadati</taxon>
        <taxon>Pseudomonadota</taxon>
        <taxon>Gammaproteobacteria</taxon>
        <taxon>Chromatiales</taxon>
        <taxon>Chromatiaceae</taxon>
        <taxon>Rheinheimera</taxon>
    </lineage>
</organism>
<dbReference type="RefSeq" id="WP_092792900.1">
    <property type="nucleotide sequence ID" value="NZ_FNXF01000006.1"/>
</dbReference>
<evidence type="ECO:0000313" key="3">
    <source>
        <dbReference type="Proteomes" id="UP000199371"/>
    </source>
</evidence>
<dbReference type="EMBL" id="FNXF01000006">
    <property type="protein sequence ID" value="SEH89406.1"/>
    <property type="molecule type" value="Genomic_DNA"/>
</dbReference>
<accession>A0A1H6LLH1</accession>
<dbReference type="Proteomes" id="UP000199371">
    <property type="component" value="Unassembled WGS sequence"/>
</dbReference>
<feature type="domain" description="Large polyvalent protein-associated" evidence="1">
    <location>
        <begin position="187"/>
        <end position="258"/>
    </location>
</feature>
<reference evidence="3" key="1">
    <citation type="submission" date="2016-10" db="EMBL/GenBank/DDBJ databases">
        <authorList>
            <person name="Varghese N."/>
            <person name="Submissions S."/>
        </authorList>
    </citation>
    <scope>NUCLEOTIDE SEQUENCE [LARGE SCALE GENOMIC DNA]</scope>
    <source>
        <strain evidence="3">DSM 17616</strain>
    </source>
</reference>
<dbReference type="InterPro" id="IPR041047">
    <property type="entry name" value="LPD1"/>
</dbReference>